<dbReference type="AlphaFoldDB" id="D3AUP5"/>
<proteinExistence type="predicted"/>
<evidence type="ECO:0000313" key="3">
    <source>
        <dbReference type="Proteomes" id="UP000004968"/>
    </source>
</evidence>
<evidence type="ECO:0000256" key="1">
    <source>
        <dbReference type="SAM" id="MobiDB-lite"/>
    </source>
</evidence>
<dbReference type="Proteomes" id="UP000004968">
    <property type="component" value="Unassembled WGS sequence"/>
</dbReference>
<organism evidence="2 3">
    <name type="scientific">Hungatella hathewayi DSM 13479</name>
    <dbReference type="NCBI Taxonomy" id="566550"/>
    <lineage>
        <taxon>Bacteria</taxon>
        <taxon>Bacillati</taxon>
        <taxon>Bacillota</taxon>
        <taxon>Clostridia</taxon>
        <taxon>Lachnospirales</taxon>
        <taxon>Lachnospiraceae</taxon>
        <taxon>Hungatella</taxon>
    </lineage>
</organism>
<accession>D3AUP5</accession>
<evidence type="ECO:0000313" key="2">
    <source>
        <dbReference type="EMBL" id="EFC94462.1"/>
    </source>
</evidence>
<dbReference type="EMBL" id="ACIO01001105">
    <property type="protein sequence ID" value="EFC94462.1"/>
    <property type="molecule type" value="Genomic_DNA"/>
</dbReference>
<dbReference type="HOGENOM" id="CLU_3310998_0_0_9"/>
<gene>
    <name evidence="2" type="ORF">CLOSTHATH_07364</name>
</gene>
<comment type="caution">
    <text evidence="2">The sequence shown here is derived from an EMBL/GenBank/DDBJ whole genome shotgun (WGS) entry which is preliminary data.</text>
</comment>
<reference evidence="2 3" key="1">
    <citation type="submission" date="2010-01" db="EMBL/GenBank/DDBJ databases">
        <authorList>
            <person name="Weinstock G."/>
            <person name="Sodergren E."/>
            <person name="Clifton S."/>
            <person name="Fulton L."/>
            <person name="Fulton B."/>
            <person name="Courtney L."/>
            <person name="Fronick C."/>
            <person name="Harrison M."/>
            <person name="Strong C."/>
            <person name="Farmer C."/>
            <person name="Delahaunty K."/>
            <person name="Markovic C."/>
            <person name="Hall O."/>
            <person name="Minx P."/>
            <person name="Tomlinson C."/>
            <person name="Mitreva M."/>
            <person name="Nelson J."/>
            <person name="Hou S."/>
            <person name="Wollam A."/>
            <person name="Pepin K.H."/>
            <person name="Johnson M."/>
            <person name="Bhonagiri V."/>
            <person name="Nash W.E."/>
            <person name="Warren W."/>
            <person name="Chinwalla A."/>
            <person name="Mardis E.R."/>
            <person name="Wilson R.K."/>
        </authorList>
    </citation>
    <scope>NUCLEOTIDE SEQUENCE [LARGE SCALE GENOMIC DNA]</scope>
    <source>
        <strain evidence="2 3">DSM 13479</strain>
    </source>
</reference>
<feature type="region of interest" description="Disordered" evidence="1">
    <location>
        <begin position="1"/>
        <end position="22"/>
    </location>
</feature>
<protein>
    <submittedName>
        <fullName evidence="2">Uncharacterized protein</fullName>
    </submittedName>
</protein>
<name>D3AUP5_9FIRM</name>
<sequence length="39" mass="4198">MSGGDTESHKPRLTARGNKNPSANYGGKTWKLLILNGNI</sequence>
<feature type="compositionally biased region" description="Basic and acidic residues" evidence="1">
    <location>
        <begin position="1"/>
        <end position="10"/>
    </location>
</feature>